<name>A0A377M7K0_ENTCL</name>
<gene>
    <name evidence="1" type="ORF">NCTC10005_07482</name>
</gene>
<proteinExistence type="predicted"/>
<dbReference type="EMBL" id="UGJB01000004">
    <property type="protein sequence ID" value="STQ14617.1"/>
    <property type="molecule type" value="Genomic_DNA"/>
</dbReference>
<sequence>MDVTDVEFATPFRQLANYTSEHRIKKDAEQEESHARAI</sequence>
<dbReference type="AlphaFoldDB" id="A0A377M7K0"/>
<protein>
    <submittedName>
        <fullName evidence="1">Uncharacterized protein</fullName>
    </submittedName>
</protein>
<dbReference type="Proteomes" id="UP000255106">
    <property type="component" value="Unassembled WGS sequence"/>
</dbReference>
<accession>A0A377M7K0</accession>
<evidence type="ECO:0000313" key="1">
    <source>
        <dbReference type="EMBL" id="STQ14617.1"/>
    </source>
</evidence>
<organism evidence="1 2">
    <name type="scientific">Enterobacter cloacae</name>
    <dbReference type="NCBI Taxonomy" id="550"/>
    <lineage>
        <taxon>Bacteria</taxon>
        <taxon>Pseudomonadati</taxon>
        <taxon>Pseudomonadota</taxon>
        <taxon>Gammaproteobacteria</taxon>
        <taxon>Enterobacterales</taxon>
        <taxon>Enterobacteriaceae</taxon>
        <taxon>Enterobacter</taxon>
        <taxon>Enterobacter cloacae complex</taxon>
    </lineage>
</organism>
<evidence type="ECO:0000313" key="2">
    <source>
        <dbReference type="Proteomes" id="UP000255106"/>
    </source>
</evidence>
<reference evidence="1 2" key="1">
    <citation type="submission" date="2018-06" db="EMBL/GenBank/DDBJ databases">
        <authorList>
            <consortium name="Pathogen Informatics"/>
            <person name="Doyle S."/>
        </authorList>
    </citation>
    <scope>NUCLEOTIDE SEQUENCE [LARGE SCALE GENOMIC DNA]</scope>
    <source>
        <strain evidence="1 2">NCTC10005</strain>
    </source>
</reference>